<keyword evidence="4" id="KW-1185">Reference proteome</keyword>
<sequence length="135" mass="13931">MESTPPSGSEPVAPPTRRAAAVHTVRELSRSRRVQTFGLGALCGALALSLLVVVTTIFAVSQRPEMLADEPAPVSEQRFPTPTPSTSTPAPIPTPSPAVEPAEEVDAAPAPDPAPPVTQVPEPVPAPEPPSLIPI</sequence>
<name>A0ABS7HSH9_9MICO</name>
<evidence type="ECO:0000256" key="1">
    <source>
        <dbReference type="SAM" id="MobiDB-lite"/>
    </source>
</evidence>
<keyword evidence="2" id="KW-0812">Transmembrane</keyword>
<evidence type="ECO:0000313" key="3">
    <source>
        <dbReference type="EMBL" id="MBW9095705.1"/>
    </source>
</evidence>
<feature type="region of interest" description="Disordered" evidence="1">
    <location>
        <begin position="65"/>
        <end position="135"/>
    </location>
</feature>
<protein>
    <submittedName>
        <fullName evidence="3">Uncharacterized protein</fullName>
    </submittedName>
</protein>
<dbReference type="RefSeq" id="WP_220302384.1">
    <property type="nucleotide sequence ID" value="NZ_JAEUAW010000024.1"/>
</dbReference>
<dbReference type="EMBL" id="JAEUAW010000024">
    <property type="protein sequence ID" value="MBW9095705.1"/>
    <property type="molecule type" value="Genomic_DNA"/>
</dbReference>
<feature type="transmembrane region" description="Helical" evidence="2">
    <location>
        <begin position="37"/>
        <end position="60"/>
    </location>
</feature>
<reference evidence="3 4" key="1">
    <citation type="journal article" date="2021" name="MBio">
        <title>Poor Competitiveness of Bradyrhizobium in Pigeon Pea Root Colonization in Indian Soils.</title>
        <authorList>
            <person name="Chalasani D."/>
            <person name="Basu A."/>
            <person name="Pullabhotla S.V.S.R.N."/>
            <person name="Jorrin B."/>
            <person name="Neal A.L."/>
            <person name="Poole P.S."/>
            <person name="Podile A.R."/>
            <person name="Tkacz A."/>
        </authorList>
    </citation>
    <scope>NUCLEOTIDE SEQUENCE [LARGE SCALE GENOMIC DNA]</scope>
    <source>
        <strain evidence="3 4">HU14</strain>
    </source>
</reference>
<dbReference type="PRINTS" id="PR01217">
    <property type="entry name" value="PRICHEXTENSN"/>
</dbReference>
<accession>A0ABS7HSH9</accession>
<keyword evidence="2" id="KW-1133">Transmembrane helix</keyword>
<dbReference type="Proteomes" id="UP001196843">
    <property type="component" value="Unassembled WGS sequence"/>
</dbReference>
<evidence type="ECO:0000256" key="2">
    <source>
        <dbReference type="SAM" id="Phobius"/>
    </source>
</evidence>
<keyword evidence="2" id="KW-0472">Membrane</keyword>
<evidence type="ECO:0000313" key="4">
    <source>
        <dbReference type="Proteomes" id="UP001196843"/>
    </source>
</evidence>
<organism evidence="3 4">
    <name type="scientific">Microbacterium jejuense</name>
    <dbReference type="NCBI Taxonomy" id="1263637"/>
    <lineage>
        <taxon>Bacteria</taxon>
        <taxon>Bacillati</taxon>
        <taxon>Actinomycetota</taxon>
        <taxon>Actinomycetes</taxon>
        <taxon>Micrococcales</taxon>
        <taxon>Microbacteriaceae</taxon>
        <taxon>Microbacterium</taxon>
    </lineage>
</organism>
<feature type="compositionally biased region" description="Pro residues" evidence="1">
    <location>
        <begin position="110"/>
        <end position="135"/>
    </location>
</feature>
<proteinExistence type="predicted"/>
<comment type="caution">
    <text evidence="3">The sequence shown here is derived from an EMBL/GenBank/DDBJ whole genome shotgun (WGS) entry which is preliminary data.</text>
</comment>
<gene>
    <name evidence="3" type="ORF">JNB62_18655</name>
</gene>